<keyword evidence="10" id="KW-1185">Reference proteome</keyword>
<dbReference type="AlphaFoldDB" id="A0A427XSD6"/>
<dbReference type="GO" id="GO:0000981">
    <property type="term" value="F:DNA-binding transcription factor activity, RNA polymerase II-specific"/>
    <property type="evidence" value="ECO:0007669"/>
    <property type="project" value="InterPro"/>
</dbReference>
<dbReference type="GO" id="GO:0005634">
    <property type="term" value="C:nucleus"/>
    <property type="evidence" value="ECO:0007669"/>
    <property type="project" value="UniProtKB-SubCell"/>
</dbReference>
<evidence type="ECO:0000256" key="6">
    <source>
        <dbReference type="ARBA" id="ARBA00023242"/>
    </source>
</evidence>
<comment type="caution">
    <text evidence="9">The sequence shown here is derived from an EMBL/GenBank/DDBJ whole genome shotgun (WGS) entry which is preliminary data.</text>
</comment>
<dbReference type="Proteomes" id="UP000279236">
    <property type="component" value="Unassembled WGS sequence"/>
</dbReference>
<dbReference type="SUPFAM" id="SSF57701">
    <property type="entry name" value="Zn2/Cys6 DNA-binding domain"/>
    <property type="match status" value="1"/>
</dbReference>
<keyword evidence="2" id="KW-0479">Metal-binding</keyword>
<dbReference type="InterPro" id="IPR036864">
    <property type="entry name" value="Zn2-C6_fun-type_DNA-bd_sf"/>
</dbReference>
<organism evidence="9 10">
    <name type="scientific">Apiotrichum porosum</name>
    <dbReference type="NCBI Taxonomy" id="105984"/>
    <lineage>
        <taxon>Eukaryota</taxon>
        <taxon>Fungi</taxon>
        <taxon>Dikarya</taxon>
        <taxon>Basidiomycota</taxon>
        <taxon>Agaricomycotina</taxon>
        <taxon>Tremellomycetes</taxon>
        <taxon>Trichosporonales</taxon>
        <taxon>Trichosporonaceae</taxon>
        <taxon>Apiotrichum</taxon>
    </lineage>
</organism>
<evidence type="ECO:0000256" key="7">
    <source>
        <dbReference type="SAM" id="MobiDB-lite"/>
    </source>
</evidence>
<evidence type="ECO:0000256" key="2">
    <source>
        <dbReference type="ARBA" id="ARBA00022723"/>
    </source>
</evidence>
<dbReference type="RefSeq" id="XP_028476209.1">
    <property type="nucleotide sequence ID" value="XM_028623276.1"/>
</dbReference>
<reference evidence="9 10" key="1">
    <citation type="submission" date="2018-11" db="EMBL/GenBank/DDBJ databases">
        <title>Genome sequence of Apiotrichum porosum DSM 27194.</title>
        <authorList>
            <person name="Aliyu H."/>
            <person name="Gorte O."/>
            <person name="Ochsenreither K."/>
        </authorList>
    </citation>
    <scope>NUCLEOTIDE SEQUENCE [LARGE SCALE GENOMIC DNA]</scope>
    <source>
        <strain evidence="9 10">DSM 27194</strain>
    </source>
</reference>
<protein>
    <recommendedName>
        <fullName evidence="8">Zn(2)-C6 fungal-type domain-containing protein</fullName>
    </recommendedName>
</protein>
<feature type="region of interest" description="Disordered" evidence="7">
    <location>
        <begin position="254"/>
        <end position="307"/>
    </location>
</feature>
<keyword evidence="3" id="KW-0805">Transcription regulation</keyword>
<feature type="region of interest" description="Disordered" evidence="7">
    <location>
        <begin position="131"/>
        <end position="240"/>
    </location>
</feature>
<feature type="domain" description="Zn(2)-C6 fungal-type" evidence="8">
    <location>
        <begin position="58"/>
        <end position="89"/>
    </location>
</feature>
<evidence type="ECO:0000256" key="1">
    <source>
        <dbReference type="ARBA" id="ARBA00004123"/>
    </source>
</evidence>
<feature type="compositionally biased region" description="Basic and acidic residues" evidence="7">
    <location>
        <begin position="184"/>
        <end position="203"/>
    </location>
</feature>
<evidence type="ECO:0000313" key="10">
    <source>
        <dbReference type="Proteomes" id="UP000279236"/>
    </source>
</evidence>
<proteinExistence type="predicted"/>
<evidence type="ECO:0000256" key="4">
    <source>
        <dbReference type="ARBA" id="ARBA00023125"/>
    </source>
</evidence>
<evidence type="ECO:0000259" key="8">
    <source>
        <dbReference type="PROSITE" id="PS50048"/>
    </source>
</evidence>
<dbReference type="InterPro" id="IPR001138">
    <property type="entry name" value="Zn2Cys6_DnaBD"/>
</dbReference>
<name>A0A427XSD6_9TREE</name>
<dbReference type="GO" id="GO:0008270">
    <property type="term" value="F:zinc ion binding"/>
    <property type="evidence" value="ECO:0007669"/>
    <property type="project" value="InterPro"/>
</dbReference>
<feature type="compositionally biased region" description="Gly residues" evidence="7">
    <location>
        <begin position="273"/>
        <end position="283"/>
    </location>
</feature>
<keyword evidence="4" id="KW-0238">DNA-binding</keyword>
<dbReference type="PANTHER" id="PTHR31845:SF17">
    <property type="entry name" value="ZN(II)2CYS6 TRANSCRIPTION FACTOR (EUROFUNG)"/>
    <property type="match status" value="1"/>
</dbReference>
<dbReference type="Pfam" id="PF00172">
    <property type="entry name" value="Zn_clus"/>
    <property type="match status" value="1"/>
</dbReference>
<dbReference type="GeneID" id="39592489"/>
<dbReference type="Gene3D" id="4.10.240.10">
    <property type="entry name" value="Zn(2)-C6 fungal-type DNA-binding domain"/>
    <property type="match status" value="1"/>
</dbReference>
<dbReference type="InterPro" id="IPR051089">
    <property type="entry name" value="prtT"/>
</dbReference>
<dbReference type="InterPro" id="IPR007219">
    <property type="entry name" value="XnlR_reg_dom"/>
</dbReference>
<dbReference type="GO" id="GO:0000976">
    <property type="term" value="F:transcription cis-regulatory region binding"/>
    <property type="evidence" value="ECO:0007669"/>
    <property type="project" value="TreeGrafter"/>
</dbReference>
<feature type="region of interest" description="Disordered" evidence="7">
    <location>
        <begin position="1"/>
        <end position="49"/>
    </location>
</feature>
<dbReference type="PROSITE" id="PS00463">
    <property type="entry name" value="ZN2_CY6_FUNGAL_1"/>
    <property type="match status" value="1"/>
</dbReference>
<evidence type="ECO:0000256" key="3">
    <source>
        <dbReference type="ARBA" id="ARBA00023015"/>
    </source>
</evidence>
<feature type="compositionally biased region" description="Basic and acidic residues" evidence="7">
    <location>
        <begin position="26"/>
        <end position="43"/>
    </location>
</feature>
<dbReference type="CDD" id="cd00067">
    <property type="entry name" value="GAL4"/>
    <property type="match status" value="1"/>
</dbReference>
<dbReference type="OrthoDB" id="4454541at2759"/>
<dbReference type="STRING" id="105984.A0A427XSD6"/>
<keyword evidence="6" id="KW-0539">Nucleus</keyword>
<dbReference type="CDD" id="cd12148">
    <property type="entry name" value="fungal_TF_MHR"/>
    <property type="match status" value="1"/>
</dbReference>
<dbReference type="PROSITE" id="PS50048">
    <property type="entry name" value="ZN2_CY6_FUNGAL_2"/>
    <property type="match status" value="1"/>
</dbReference>
<gene>
    <name evidence="9" type="ORF">EHS24_007946</name>
</gene>
<dbReference type="GO" id="GO:0006351">
    <property type="term" value="P:DNA-templated transcription"/>
    <property type="evidence" value="ECO:0007669"/>
    <property type="project" value="InterPro"/>
</dbReference>
<accession>A0A427XSD6</accession>
<dbReference type="SMART" id="SM00906">
    <property type="entry name" value="Fungal_trans"/>
    <property type="match status" value="1"/>
</dbReference>
<comment type="subcellular location">
    <subcellularLocation>
        <location evidence="1">Nucleus</location>
    </subcellularLocation>
</comment>
<dbReference type="EMBL" id="RSCE01000006">
    <property type="protein sequence ID" value="RSH81754.1"/>
    <property type="molecule type" value="Genomic_DNA"/>
</dbReference>
<dbReference type="SMART" id="SM00066">
    <property type="entry name" value="GAL4"/>
    <property type="match status" value="1"/>
</dbReference>
<keyword evidence="5" id="KW-0804">Transcription</keyword>
<evidence type="ECO:0000313" key="9">
    <source>
        <dbReference type="EMBL" id="RSH81754.1"/>
    </source>
</evidence>
<dbReference type="PANTHER" id="PTHR31845">
    <property type="entry name" value="FINGER DOMAIN PROTEIN, PUTATIVE-RELATED"/>
    <property type="match status" value="1"/>
</dbReference>
<evidence type="ECO:0000256" key="5">
    <source>
        <dbReference type="ARBA" id="ARBA00023163"/>
    </source>
</evidence>
<sequence length="815" mass="90385">MDNYSSYEWHASRRQVTPRGESSGSTDRDRREREHERERDKDVGSMPRRPVITRVSRACNACRRAKIRCIGAETPPCERCRTTGAECVLEKPPAKPADQNAMEDRLHNLEDQMTTMRHLLQDVVHAVCPDMGDKGHPGRSPAASVSSEYRSGSGYRPPKFWHRSPDVSANHHNPQPREGPPELQKLRGMGEPHTYEHADEHQNRHGHQHQQAATSPETELGRRRRRSSTPAEDVLAMDEMANPLGVLRTIATRMEMEDSGSPPPKRPRTVPGEGAGAGAGLAHGHGHERGQGLGPDRSEQDRDEDPLSLGLIGADEAAELVQVFYAGSSDFINCYDPEKDSFYALRERSPFGLTAVMMVGARVRDGGGRMSEAQRMCLTAARRIGGLFVLKVHPLMTAMKTLVLPGSTVEDVKALILLAAFTDDGWLIAGHAVRLALDLQLNLAFNKLVQRGMGKGRTRAELERDDQALLEQARVWYTVYRLEHQMSYGMGRPAIVQEDDTIHNSRALLDHPLSLDSDVRLIYAVELTSLRAPLHVQITARPDSPLDGDMLSRLSWANEQFDAWERHWHEVLIDRFGPERTGWIRESLLMQRQLAELFLNSQLLRGIQSQADVAAMSGEKRGFALRAIHNALRCMDIALRGRHYAAGLPYGTHYTHVCAAFIASFLIRIARFFPDEMDLPRVAADVEEMAAVLSKLPAGRYARSLRLTLRKARREKIFPPSTRTGVATTSGPGSASDMTLAPTPSDWLTAFDLNPEDPAFGLMGITRDGPLPLFLNGDLGTTAAATDAVPFTGLEAFFMPAELDQLLTSLPSDVV</sequence>
<feature type="compositionally biased region" description="Basic and acidic residues" evidence="7">
    <location>
        <begin position="285"/>
        <end position="300"/>
    </location>
</feature>